<dbReference type="EMBL" id="LR593886">
    <property type="protein sequence ID" value="VTR94042.1"/>
    <property type="molecule type" value="Genomic_DNA"/>
</dbReference>
<name>A0A6P2D3L4_9BACT</name>
<dbReference type="AlphaFoldDB" id="A0A6P2D3L4"/>
<reference evidence="1 2" key="1">
    <citation type="submission" date="2019-05" db="EMBL/GenBank/DDBJ databases">
        <authorList>
            <consortium name="Science for Life Laboratories"/>
        </authorList>
    </citation>
    <scope>NUCLEOTIDE SEQUENCE [LARGE SCALE GENOMIC DNA]</scope>
    <source>
        <strain evidence="1">Soil9</strain>
    </source>
</reference>
<dbReference type="Proteomes" id="UP000464178">
    <property type="component" value="Chromosome"/>
</dbReference>
<organism evidence="1 2">
    <name type="scientific">Gemmata massiliana</name>
    <dbReference type="NCBI Taxonomy" id="1210884"/>
    <lineage>
        <taxon>Bacteria</taxon>
        <taxon>Pseudomonadati</taxon>
        <taxon>Planctomycetota</taxon>
        <taxon>Planctomycetia</taxon>
        <taxon>Gemmatales</taxon>
        <taxon>Gemmataceae</taxon>
        <taxon>Gemmata</taxon>
    </lineage>
</organism>
<sequence>MNTIIFCSLLGAPPTTPVIKFDTLTIEQAARLAGDNVTIRFTIGDAPAYTWPVNGQLRTICGPVLRDGDDQERTVSLIGDRTRKAREGKAFTVRGTLRVVHHEAYAVNGVHVPAWDDIRFEER</sequence>
<protein>
    <submittedName>
        <fullName evidence="1">Uncharacterized protein</fullName>
    </submittedName>
</protein>
<keyword evidence="2" id="KW-1185">Reference proteome</keyword>
<evidence type="ECO:0000313" key="1">
    <source>
        <dbReference type="EMBL" id="VTR94042.1"/>
    </source>
</evidence>
<accession>A0A6P2D3L4</accession>
<evidence type="ECO:0000313" key="2">
    <source>
        <dbReference type="Proteomes" id="UP000464178"/>
    </source>
</evidence>
<dbReference type="KEGG" id="gms:SOIL9_36720"/>
<gene>
    <name evidence="1" type="ORF">SOIL9_36720</name>
</gene>
<proteinExistence type="predicted"/>
<dbReference type="RefSeq" id="WP_162668665.1">
    <property type="nucleotide sequence ID" value="NZ_LR593886.1"/>
</dbReference>